<feature type="transmembrane region" description="Helical" evidence="1">
    <location>
        <begin position="76"/>
        <end position="95"/>
    </location>
</feature>
<gene>
    <name evidence="2" type="ordered locus">TERTU_1149</name>
</gene>
<organism evidence="2 3">
    <name type="scientific">Teredinibacter turnerae (strain ATCC 39867 / T7901)</name>
    <dbReference type="NCBI Taxonomy" id="377629"/>
    <lineage>
        <taxon>Bacteria</taxon>
        <taxon>Pseudomonadati</taxon>
        <taxon>Pseudomonadota</taxon>
        <taxon>Gammaproteobacteria</taxon>
        <taxon>Cellvibrionales</taxon>
        <taxon>Cellvibrionaceae</taxon>
        <taxon>Teredinibacter</taxon>
    </lineage>
</organism>
<dbReference type="eggNOG" id="ENOG5032H7J">
    <property type="taxonomic scope" value="Bacteria"/>
</dbReference>
<feature type="transmembrane region" description="Helical" evidence="1">
    <location>
        <begin position="46"/>
        <end position="69"/>
    </location>
</feature>
<feature type="transmembrane region" description="Helical" evidence="1">
    <location>
        <begin position="115"/>
        <end position="134"/>
    </location>
</feature>
<dbReference type="AlphaFoldDB" id="C5BR63"/>
<dbReference type="RefSeq" id="WP_015818580.1">
    <property type="nucleotide sequence ID" value="NC_012997.1"/>
</dbReference>
<evidence type="ECO:0000313" key="3">
    <source>
        <dbReference type="Proteomes" id="UP000009080"/>
    </source>
</evidence>
<keyword evidence="3" id="KW-1185">Reference proteome</keyword>
<evidence type="ECO:0008006" key="4">
    <source>
        <dbReference type="Google" id="ProtNLM"/>
    </source>
</evidence>
<dbReference type="STRING" id="377629.TERTU_1149"/>
<protein>
    <recommendedName>
        <fullName evidence="4">DoxX family protein</fullName>
    </recommendedName>
</protein>
<evidence type="ECO:0000256" key="1">
    <source>
        <dbReference type="SAM" id="Phobius"/>
    </source>
</evidence>
<feature type="transmembrane region" description="Helical" evidence="1">
    <location>
        <begin position="7"/>
        <end position="26"/>
    </location>
</feature>
<proteinExistence type="predicted"/>
<name>C5BR63_TERTT</name>
<keyword evidence="1" id="KW-0472">Membrane</keyword>
<sequence length="153" mass="16648">MEFLKKYGLAILSCWIAFVFVQSLFFKFSNSLETQYIFGTLGAWSGFTWFAAYGAYAIGSLELVAAVGLFTRWRPFAALLALGIISGAIVFHLFTPLGVVMPSFDSAGNVSGDDGGTLFVMACLVWASALVIVWRELLGPNGRLHIAFSSQQD</sequence>
<dbReference type="KEGG" id="ttu:TERTU_1149"/>
<dbReference type="HOGENOM" id="CLU_123866_0_0_6"/>
<dbReference type="Proteomes" id="UP000009080">
    <property type="component" value="Chromosome"/>
</dbReference>
<dbReference type="EMBL" id="CP001614">
    <property type="protein sequence ID" value="ACR12468.1"/>
    <property type="molecule type" value="Genomic_DNA"/>
</dbReference>
<accession>C5BR63</accession>
<evidence type="ECO:0000313" key="2">
    <source>
        <dbReference type="EMBL" id="ACR12468.1"/>
    </source>
</evidence>
<reference evidence="2 3" key="1">
    <citation type="journal article" date="2009" name="PLoS ONE">
        <title>The complete genome of Teredinibacter turnerae T7901: an intracellular endosymbiont of marine wood-boring bivalves (shipworms).</title>
        <authorList>
            <person name="Yang J.C."/>
            <person name="Madupu R."/>
            <person name="Durkin A.S."/>
            <person name="Ekborg N.A."/>
            <person name="Pedamallu C.S."/>
            <person name="Hostetler J.B."/>
            <person name="Radune D."/>
            <person name="Toms B.S."/>
            <person name="Henrissat B."/>
            <person name="Coutinho P.M."/>
            <person name="Schwarz S."/>
            <person name="Field L."/>
            <person name="Trindade-Silva A.E."/>
            <person name="Soares C.A.G."/>
            <person name="Elshahawi S."/>
            <person name="Hanora A."/>
            <person name="Schmidt E.W."/>
            <person name="Haygood M.G."/>
            <person name="Posfai J."/>
            <person name="Benner J."/>
            <person name="Madinger C."/>
            <person name="Nove J."/>
            <person name="Anton B."/>
            <person name="Chaudhary K."/>
            <person name="Foster J."/>
            <person name="Holman A."/>
            <person name="Kumar S."/>
            <person name="Lessard P.A."/>
            <person name="Luyten Y.A."/>
            <person name="Slatko B."/>
            <person name="Wood N."/>
            <person name="Wu B."/>
            <person name="Teplitski M."/>
            <person name="Mougous J.D."/>
            <person name="Ward N."/>
            <person name="Eisen J.A."/>
            <person name="Badger J.H."/>
            <person name="Distel D.L."/>
        </authorList>
    </citation>
    <scope>NUCLEOTIDE SEQUENCE [LARGE SCALE GENOMIC DNA]</scope>
    <source>
        <strain evidence="3">ATCC 39867 / T7901</strain>
    </source>
</reference>
<dbReference type="OrthoDB" id="9791120at2"/>
<keyword evidence="1" id="KW-0812">Transmembrane</keyword>
<keyword evidence="1" id="KW-1133">Transmembrane helix</keyword>